<keyword evidence="4" id="KW-1185">Reference proteome</keyword>
<proteinExistence type="inferred from homology"/>
<comment type="caution">
    <text evidence="3">The sequence shown here is derived from an EMBL/GenBank/DDBJ whole genome shotgun (WGS) entry which is preliminary data.</text>
</comment>
<dbReference type="PANTHER" id="PTHR43669">
    <property type="entry name" value="5-KETO-D-GLUCONATE 5-REDUCTASE"/>
    <property type="match status" value="1"/>
</dbReference>
<dbReference type="Proteomes" id="UP000053095">
    <property type="component" value="Unassembled WGS sequence"/>
</dbReference>
<reference evidence="4" key="1">
    <citation type="journal article" date="2015" name="Genome Announc.">
        <title>Draft genome sequence of Talaromyces cellulolyticus strain Y-94, a source of lignocellulosic biomass-degrading enzymes.</title>
        <authorList>
            <person name="Fujii T."/>
            <person name="Koike H."/>
            <person name="Sawayama S."/>
            <person name="Yano S."/>
            <person name="Inoue H."/>
        </authorList>
    </citation>
    <scope>NUCLEOTIDE SEQUENCE [LARGE SCALE GENOMIC DNA]</scope>
    <source>
        <strain evidence="4">Y-94</strain>
    </source>
</reference>
<accession>A0A6V8HNU0</accession>
<evidence type="ECO:0000256" key="1">
    <source>
        <dbReference type="ARBA" id="ARBA00006484"/>
    </source>
</evidence>
<name>A0A6V8HNU0_TALPI</name>
<dbReference type="Pfam" id="PF13561">
    <property type="entry name" value="adh_short_C2"/>
    <property type="match status" value="1"/>
</dbReference>
<dbReference type="SUPFAM" id="SSF51735">
    <property type="entry name" value="NAD(P)-binding Rossmann-fold domains"/>
    <property type="match status" value="1"/>
</dbReference>
<gene>
    <name evidence="3" type="ORF">TCE0_060r18590</name>
</gene>
<organism evidence="3 4">
    <name type="scientific">Talaromyces pinophilus</name>
    <name type="common">Penicillium pinophilum</name>
    <dbReference type="NCBI Taxonomy" id="128442"/>
    <lineage>
        <taxon>Eukaryota</taxon>
        <taxon>Fungi</taxon>
        <taxon>Dikarya</taxon>
        <taxon>Ascomycota</taxon>
        <taxon>Pezizomycotina</taxon>
        <taxon>Eurotiomycetes</taxon>
        <taxon>Eurotiomycetidae</taxon>
        <taxon>Eurotiales</taxon>
        <taxon>Trichocomaceae</taxon>
        <taxon>Talaromyces</taxon>
        <taxon>Talaromyces sect. Talaromyces</taxon>
    </lineage>
</organism>
<dbReference type="PANTHER" id="PTHR43669:SF4">
    <property type="entry name" value="SHORT-CHAIN DEHYDROGENASE"/>
    <property type="match status" value="1"/>
</dbReference>
<dbReference type="InterPro" id="IPR036291">
    <property type="entry name" value="NAD(P)-bd_dom_sf"/>
</dbReference>
<evidence type="ECO:0000256" key="2">
    <source>
        <dbReference type="ARBA" id="ARBA00023002"/>
    </source>
</evidence>
<comment type="similarity">
    <text evidence="1">Belongs to the short-chain dehydrogenases/reductases (SDR) family.</text>
</comment>
<dbReference type="EMBL" id="DF933856">
    <property type="protein sequence ID" value="GAM43628.1"/>
    <property type="molecule type" value="Genomic_DNA"/>
</dbReference>
<evidence type="ECO:0000313" key="4">
    <source>
        <dbReference type="Proteomes" id="UP000053095"/>
    </source>
</evidence>
<protein>
    <submittedName>
        <fullName evidence="3">Short-chain dehydrogenase</fullName>
    </submittedName>
</protein>
<dbReference type="Gene3D" id="3.40.50.720">
    <property type="entry name" value="NAD(P)-binding Rossmann-like Domain"/>
    <property type="match status" value="1"/>
</dbReference>
<dbReference type="InterPro" id="IPR002347">
    <property type="entry name" value="SDR_fam"/>
</dbReference>
<evidence type="ECO:0000313" key="3">
    <source>
        <dbReference type="EMBL" id="GAM43628.1"/>
    </source>
</evidence>
<keyword evidence="2" id="KW-0560">Oxidoreductase</keyword>
<dbReference type="GO" id="GO:0016491">
    <property type="term" value="F:oxidoreductase activity"/>
    <property type="evidence" value="ECO:0007669"/>
    <property type="project" value="UniProtKB-KW"/>
</dbReference>
<dbReference type="AlphaFoldDB" id="A0A6V8HNU0"/>
<sequence>MSSPIALVLGAGANIGQAVGRKFTANGYRVALASRTASSDTSGQDSKDGLFHFRVDLTNPANVKTLFEQVQASLGVPNVVIYNAGHYVRGPDPFSITPEAYQETLNVITTSAFAAAREAINGFEKLPSSSSPKSFLFTGNALDEIVIQGMAPAGAGKSATAHLIKAAAASETYREKGYTFYYVDERTSTGQPAYNKIDGAAHADHFFELASDKNQREWKQTFVKGKGYVKF</sequence>